<proteinExistence type="inferred from homology"/>
<protein>
    <recommendedName>
        <fullName evidence="4">Small ribosomal subunit protein eS24</fullName>
    </recommendedName>
    <alternativeName>
        <fullName evidence="5">40S ribosomal protein S24</fullName>
    </alternativeName>
</protein>
<dbReference type="InterPro" id="IPR012678">
    <property type="entry name" value="Ribosomal_uL23/eL15/eS24_sf"/>
</dbReference>
<organism evidence="7">
    <name type="scientific">Aceria tosichella</name>
    <name type="common">wheat curl mite</name>
    <dbReference type="NCBI Taxonomy" id="561515"/>
    <lineage>
        <taxon>Eukaryota</taxon>
        <taxon>Metazoa</taxon>
        <taxon>Ecdysozoa</taxon>
        <taxon>Arthropoda</taxon>
        <taxon>Chelicerata</taxon>
        <taxon>Arachnida</taxon>
        <taxon>Acari</taxon>
        <taxon>Acariformes</taxon>
        <taxon>Trombidiformes</taxon>
        <taxon>Prostigmata</taxon>
        <taxon>Eupodina</taxon>
        <taxon>Eriophyoidea</taxon>
        <taxon>Eriophyidae</taxon>
        <taxon>Eriophyinae</taxon>
        <taxon>Aceriini</taxon>
        <taxon>Aceria</taxon>
    </lineage>
</organism>
<gene>
    <name evidence="7" type="primary">RpS24_1</name>
    <name evidence="7" type="ORF">g.3072</name>
</gene>
<dbReference type="InterPro" id="IPR001976">
    <property type="entry name" value="Ribosomal_eS24"/>
</dbReference>
<evidence type="ECO:0000256" key="1">
    <source>
        <dbReference type="ARBA" id="ARBA00009680"/>
    </source>
</evidence>
<evidence type="ECO:0000256" key="2">
    <source>
        <dbReference type="ARBA" id="ARBA00022980"/>
    </source>
</evidence>
<dbReference type="EMBL" id="GGYP01000237">
    <property type="protein sequence ID" value="MDE45008.1"/>
    <property type="molecule type" value="Transcribed_RNA"/>
</dbReference>
<dbReference type="AlphaFoldDB" id="A0A6G1S3R2"/>
<sequence length="131" mass="15202">MTISSLRTRKFMTNPLLFRKQMVVDVMHPGKPTVSKKEVREKLAKMYKTTPELIFPYKFKTQFGGGKSTGFAKIYDKLTHAKRFEHKHMLAKFGIKEVKKSSRKQRKERKNRMKKLRGTAKVKAAAAATKK</sequence>
<evidence type="ECO:0000256" key="3">
    <source>
        <dbReference type="ARBA" id="ARBA00023274"/>
    </source>
</evidence>
<keyword evidence="3" id="KW-0687">Ribonucleoprotein</keyword>
<feature type="region of interest" description="Disordered" evidence="6">
    <location>
        <begin position="98"/>
        <end position="131"/>
    </location>
</feature>
<evidence type="ECO:0000313" key="7">
    <source>
        <dbReference type="EMBL" id="MDE45008.1"/>
    </source>
</evidence>
<accession>A0A6G1S3R2</accession>
<dbReference type="SUPFAM" id="SSF54189">
    <property type="entry name" value="Ribosomal proteins S24e, L23 and L15e"/>
    <property type="match status" value="1"/>
</dbReference>
<dbReference type="Pfam" id="PF01282">
    <property type="entry name" value="Ribosomal_S24e"/>
    <property type="match status" value="1"/>
</dbReference>
<dbReference type="FunFam" id="3.30.70.3370:FF:000001">
    <property type="entry name" value="40S ribosomal protein S24"/>
    <property type="match status" value="1"/>
</dbReference>
<reference evidence="7" key="1">
    <citation type="submission" date="2018-10" db="EMBL/GenBank/DDBJ databases">
        <title>Transcriptome assembly of Aceria tosichella (Wheat curl mite) Type 2.</title>
        <authorList>
            <person name="Scully E.D."/>
            <person name="Geib S.M."/>
            <person name="Palmer N.A."/>
            <person name="Gupta A.K."/>
            <person name="Sarath G."/>
            <person name="Tatineni S."/>
        </authorList>
    </citation>
    <scope>NUCLEOTIDE SEQUENCE</scope>
    <source>
        <strain evidence="7">LincolnNE</strain>
    </source>
</reference>
<dbReference type="InterPro" id="IPR053709">
    <property type="entry name" value="eRP_eS24_sf"/>
</dbReference>
<dbReference type="Gene3D" id="3.30.70.3370">
    <property type="match status" value="1"/>
</dbReference>
<dbReference type="GO" id="GO:0005840">
    <property type="term" value="C:ribosome"/>
    <property type="evidence" value="ECO:0007669"/>
    <property type="project" value="UniProtKB-KW"/>
</dbReference>
<comment type="similarity">
    <text evidence="1">Belongs to the eukaryotic ribosomal protein eS24 family.</text>
</comment>
<feature type="compositionally biased region" description="Basic residues" evidence="6">
    <location>
        <begin position="101"/>
        <end position="120"/>
    </location>
</feature>
<evidence type="ECO:0000256" key="4">
    <source>
        <dbReference type="ARBA" id="ARBA00035149"/>
    </source>
</evidence>
<dbReference type="GO" id="GO:0006412">
    <property type="term" value="P:translation"/>
    <property type="evidence" value="ECO:0007669"/>
    <property type="project" value="InterPro"/>
</dbReference>
<name>A0A6G1S3R2_9ACAR</name>
<keyword evidence="2 7" id="KW-0689">Ribosomal protein</keyword>
<dbReference type="HAMAP" id="MF_00545">
    <property type="entry name" value="Ribosomal_eS24"/>
    <property type="match status" value="1"/>
</dbReference>
<dbReference type="GO" id="GO:1990904">
    <property type="term" value="C:ribonucleoprotein complex"/>
    <property type="evidence" value="ECO:0007669"/>
    <property type="project" value="UniProtKB-KW"/>
</dbReference>
<dbReference type="GO" id="GO:0003735">
    <property type="term" value="F:structural constituent of ribosome"/>
    <property type="evidence" value="ECO:0007669"/>
    <property type="project" value="InterPro"/>
</dbReference>
<evidence type="ECO:0000256" key="5">
    <source>
        <dbReference type="ARBA" id="ARBA00035458"/>
    </source>
</evidence>
<dbReference type="PANTHER" id="PTHR10496">
    <property type="entry name" value="40S RIBOSOMAL PROTEIN S24"/>
    <property type="match status" value="1"/>
</dbReference>
<feature type="compositionally biased region" description="Low complexity" evidence="6">
    <location>
        <begin position="121"/>
        <end position="131"/>
    </location>
</feature>
<evidence type="ECO:0000256" key="6">
    <source>
        <dbReference type="SAM" id="MobiDB-lite"/>
    </source>
</evidence>